<dbReference type="EMBL" id="BPLR01012508">
    <property type="protein sequence ID" value="GIY54358.1"/>
    <property type="molecule type" value="Genomic_DNA"/>
</dbReference>
<protein>
    <submittedName>
        <fullName evidence="1">Uncharacterized protein</fullName>
    </submittedName>
</protein>
<organism evidence="1 2">
    <name type="scientific">Caerostris extrusa</name>
    <name type="common">Bark spider</name>
    <name type="synonym">Caerostris bankana</name>
    <dbReference type="NCBI Taxonomy" id="172846"/>
    <lineage>
        <taxon>Eukaryota</taxon>
        <taxon>Metazoa</taxon>
        <taxon>Ecdysozoa</taxon>
        <taxon>Arthropoda</taxon>
        <taxon>Chelicerata</taxon>
        <taxon>Arachnida</taxon>
        <taxon>Araneae</taxon>
        <taxon>Araneomorphae</taxon>
        <taxon>Entelegynae</taxon>
        <taxon>Araneoidea</taxon>
        <taxon>Araneidae</taxon>
        <taxon>Caerostris</taxon>
    </lineage>
</organism>
<dbReference type="Proteomes" id="UP001054945">
    <property type="component" value="Unassembled WGS sequence"/>
</dbReference>
<proteinExistence type="predicted"/>
<comment type="caution">
    <text evidence="1">The sequence shown here is derived from an EMBL/GenBank/DDBJ whole genome shotgun (WGS) entry which is preliminary data.</text>
</comment>
<name>A0AAV4U9C5_CAEEX</name>
<gene>
    <name evidence="1" type="ORF">CEXT_27811</name>
</gene>
<evidence type="ECO:0000313" key="1">
    <source>
        <dbReference type="EMBL" id="GIY54358.1"/>
    </source>
</evidence>
<evidence type="ECO:0000313" key="2">
    <source>
        <dbReference type="Proteomes" id="UP001054945"/>
    </source>
</evidence>
<reference evidence="1 2" key="1">
    <citation type="submission" date="2021-06" db="EMBL/GenBank/DDBJ databases">
        <title>Caerostris extrusa draft genome.</title>
        <authorList>
            <person name="Kono N."/>
            <person name="Arakawa K."/>
        </authorList>
    </citation>
    <scope>NUCLEOTIDE SEQUENCE [LARGE SCALE GENOMIC DNA]</scope>
</reference>
<keyword evidence="2" id="KW-1185">Reference proteome</keyword>
<sequence length="70" mass="7539">MESWIRLDSSLYFLTGVALSKAHTRLCLPAPFIKGSLAKKVNLSNVKVCGVKPSTGTPPYQVKGKPFSSS</sequence>
<dbReference type="AlphaFoldDB" id="A0AAV4U9C5"/>
<accession>A0AAV4U9C5</accession>